<sequence length="130" mass="13544">MHVPVQQYALLHLPFAPPSLGLDLGYQGWLPWLPRRGASSKLLLASLQRACAARLPQGLPLGNPLAPNLDLPQLPSSPIAAQPQPPTDEGARGTATEGIAQVAPIATGFVNRFCSLPKSALLSSLVSPGA</sequence>
<gene>
    <name evidence="2" type="ORF">CDD81_1962</name>
</gene>
<evidence type="ECO:0000313" key="3">
    <source>
        <dbReference type="Proteomes" id="UP000226192"/>
    </source>
</evidence>
<proteinExistence type="predicted"/>
<name>A0A2C5XYY8_9HYPO</name>
<feature type="region of interest" description="Disordered" evidence="1">
    <location>
        <begin position="72"/>
        <end position="95"/>
    </location>
</feature>
<reference evidence="2 3" key="1">
    <citation type="submission" date="2017-06" db="EMBL/GenBank/DDBJ databases">
        <title>Ant-infecting Ophiocordyceps genomes reveal a high diversity of potential behavioral manipulation genes and a possible major role for enterotoxins.</title>
        <authorList>
            <person name="De Bekker C."/>
            <person name="Evans H.C."/>
            <person name="Brachmann A."/>
            <person name="Hughes D.P."/>
        </authorList>
    </citation>
    <scope>NUCLEOTIDE SEQUENCE [LARGE SCALE GENOMIC DNA]</scope>
    <source>
        <strain evidence="2 3">Map64</strain>
    </source>
</reference>
<dbReference type="AlphaFoldDB" id="A0A2C5XYY8"/>
<feature type="compositionally biased region" description="Low complexity" evidence="1">
    <location>
        <begin position="72"/>
        <end position="82"/>
    </location>
</feature>
<evidence type="ECO:0000313" key="2">
    <source>
        <dbReference type="EMBL" id="PHH60182.1"/>
    </source>
</evidence>
<comment type="caution">
    <text evidence="2">The sequence shown here is derived from an EMBL/GenBank/DDBJ whole genome shotgun (WGS) entry which is preliminary data.</text>
</comment>
<dbReference type="Proteomes" id="UP000226192">
    <property type="component" value="Unassembled WGS sequence"/>
</dbReference>
<accession>A0A2C5XYY8</accession>
<protein>
    <submittedName>
        <fullName evidence="2">Uncharacterized protein</fullName>
    </submittedName>
</protein>
<evidence type="ECO:0000256" key="1">
    <source>
        <dbReference type="SAM" id="MobiDB-lite"/>
    </source>
</evidence>
<organism evidence="2 3">
    <name type="scientific">Ophiocordyceps australis</name>
    <dbReference type="NCBI Taxonomy" id="1399860"/>
    <lineage>
        <taxon>Eukaryota</taxon>
        <taxon>Fungi</taxon>
        <taxon>Dikarya</taxon>
        <taxon>Ascomycota</taxon>
        <taxon>Pezizomycotina</taxon>
        <taxon>Sordariomycetes</taxon>
        <taxon>Hypocreomycetidae</taxon>
        <taxon>Hypocreales</taxon>
        <taxon>Ophiocordycipitaceae</taxon>
        <taxon>Ophiocordyceps</taxon>
    </lineage>
</organism>
<keyword evidence="3" id="KW-1185">Reference proteome</keyword>
<dbReference type="EMBL" id="NJET01000159">
    <property type="protein sequence ID" value="PHH60182.1"/>
    <property type="molecule type" value="Genomic_DNA"/>
</dbReference>